<dbReference type="Proteomes" id="UP000464718">
    <property type="component" value="Chromosome i"/>
</dbReference>
<dbReference type="Gene3D" id="2.40.50.140">
    <property type="entry name" value="Nucleic acid-binding proteins"/>
    <property type="match status" value="1"/>
</dbReference>
<dbReference type="AlphaFoldDB" id="A0AAX1FRC1"/>
<reference evidence="2 3" key="1">
    <citation type="submission" date="2018-12" db="EMBL/GenBank/DDBJ databases">
        <title>Genomic insights into the evolutionary origins and pathogenicity of five Vibrio parahaemolyticus strains isolated from the shrimp with acute hepatopancreatic necrosis disease (AHPND).</title>
        <authorList>
            <person name="Yang Q."/>
            <person name="Dong X."/>
            <person name="Xie G."/>
            <person name="Fu S."/>
            <person name="Zou P."/>
            <person name="Sun J."/>
            <person name="Wang Y."/>
            <person name="Huang J."/>
        </authorList>
    </citation>
    <scope>NUCLEOTIDE SEQUENCE [LARGE SCALE GENOMIC DNA]</scope>
    <source>
        <strain evidence="2 3">20160303005-1</strain>
    </source>
</reference>
<keyword evidence="2" id="KW-0238">DNA-binding</keyword>
<gene>
    <name evidence="2" type="ORF">EHC69_08825</name>
</gene>
<sequence length="196" mass="21677">MAFKIVYAKKELAGITLTGYVNIGKPDTYDPDKPTFKFSTELNGELAEKLITAIDSTLEEQARELGAKPSPKRPYKRLDDGSVEFSFKVRQFEEGERPFKVWDMKMNPVVEVPNLTAGTVLNLNFAFYVSEFRGKAFIQLQPTHIQIKEAKVYEGGGNAPTFGAGEGYAVEDGEGAAPSFGGRPEAQDDDEDYGDF</sequence>
<dbReference type="RefSeq" id="WP_005490050.1">
    <property type="nucleotide sequence ID" value="NZ_CP010883.1"/>
</dbReference>
<feature type="compositionally biased region" description="Acidic residues" evidence="1">
    <location>
        <begin position="187"/>
        <end position="196"/>
    </location>
</feature>
<name>A0AAX1FRC1_VIBPH</name>
<protein>
    <submittedName>
        <fullName evidence="2">Single-stranded DNA-binding protein</fullName>
    </submittedName>
</protein>
<accession>A0AAX1FRC1</accession>
<evidence type="ECO:0000313" key="3">
    <source>
        <dbReference type="Proteomes" id="UP000464718"/>
    </source>
</evidence>
<organism evidence="2 3">
    <name type="scientific">Vibrio parahaemolyticus</name>
    <dbReference type="NCBI Taxonomy" id="670"/>
    <lineage>
        <taxon>Bacteria</taxon>
        <taxon>Pseudomonadati</taxon>
        <taxon>Pseudomonadota</taxon>
        <taxon>Gammaproteobacteria</taxon>
        <taxon>Vibrionales</taxon>
        <taxon>Vibrionaceae</taxon>
        <taxon>Vibrio</taxon>
    </lineage>
</organism>
<dbReference type="SUPFAM" id="SSF50249">
    <property type="entry name" value="Nucleic acid-binding proteins"/>
    <property type="match status" value="1"/>
</dbReference>
<evidence type="ECO:0000256" key="1">
    <source>
        <dbReference type="SAM" id="MobiDB-lite"/>
    </source>
</evidence>
<evidence type="ECO:0000313" key="2">
    <source>
        <dbReference type="EMBL" id="QHH09471.1"/>
    </source>
</evidence>
<dbReference type="EMBL" id="CP034298">
    <property type="protein sequence ID" value="QHH09471.1"/>
    <property type="molecule type" value="Genomic_DNA"/>
</dbReference>
<proteinExistence type="predicted"/>
<dbReference type="GO" id="GO:0003677">
    <property type="term" value="F:DNA binding"/>
    <property type="evidence" value="ECO:0007669"/>
    <property type="project" value="UniProtKB-KW"/>
</dbReference>
<dbReference type="InterPro" id="IPR012340">
    <property type="entry name" value="NA-bd_OB-fold"/>
</dbReference>
<feature type="region of interest" description="Disordered" evidence="1">
    <location>
        <begin position="164"/>
        <end position="196"/>
    </location>
</feature>